<feature type="transmembrane region" description="Helical" evidence="7">
    <location>
        <begin position="200"/>
        <end position="217"/>
    </location>
</feature>
<keyword evidence="4 7" id="KW-1133">Transmembrane helix</keyword>
<feature type="transmembrane region" description="Helical" evidence="7">
    <location>
        <begin position="168"/>
        <end position="188"/>
    </location>
</feature>
<dbReference type="Proteomes" id="UP001500840">
    <property type="component" value="Unassembled WGS sequence"/>
</dbReference>
<reference evidence="9" key="1">
    <citation type="journal article" date="2019" name="Int. J. Syst. Evol. Microbiol.">
        <title>The Global Catalogue of Microorganisms (GCM) 10K type strain sequencing project: providing services to taxonomists for standard genome sequencing and annotation.</title>
        <authorList>
            <consortium name="The Broad Institute Genomics Platform"/>
            <consortium name="The Broad Institute Genome Sequencing Center for Infectious Disease"/>
            <person name="Wu L."/>
            <person name="Ma J."/>
        </authorList>
    </citation>
    <scope>NUCLEOTIDE SEQUENCE [LARGE SCALE GENOMIC DNA]</scope>
    <source>
        <strain evidence="9">JCM 17759</strain>
    </source>
</reference>
<dbReference type="RefSeq" id="WP_339942069.1">
    <property type="nucleotide sequence ID" value="NZ_BAABGA010000049.1"/>
</dbReference>
<evidence type="ECO:0000313" key="8">
    <source>
        <dbReference type="EMBL" id="GAA4460084.1"/>
    </source>
</evidence>
<feature type="transmembrane region" description="Helical" evidence="7">
    <location>
        <begin position="342"/>
        <end position="368"/>
    </location>
</feature>
<dbReference type="InterPro" id="IPR001734">
    <property type="entry name" value="Na/solute_symporter"/>
</dbReference>
<dbReference type="PANTHER" id="PTHR11819:SF195">
    <property type="entry name" value="SODIUM_GLUCOSE COTRANSPORTER 4"/>
    <property type="match status" value="1"/>
</dbReference>
<dbReference type="InterPro" id="IPR038377">
    <property type="entry name" value="Na/Glc_symporter_sf"/>
</dbReference>
<feature type="transmembrane region" description="Helical" evidence="7">
    <location>
        <begin position="418"/>
        <end position="435"/>
    </location>
</feature>
<keyword evidence="5 7" id="KW-0472">Membrane</keyword>
<feature type="transmembrane region" description="Helical" evidence="7">
    <location>
        <begin position="291"/>
        <end position="316"/>
    </location>
</feature>
<proteinExistence type="inferred from homology"/>
<feature type="transmembrane region" description="Helical" evidence="7">
    <location>
        <begin position="6"/>
        <end position="23"/>
    </location>
</feature>
<feature type="transmembrane region" description="Helical" evidence="7">
    <location>
        <begin position="76"/>
        <end position="98"/>
    </location>
</feature>
<sequence length="545" mass="59031">MGALTIFWFLFFTSLVGVLTWWITRRDDHASSSGYFLGGRSLTFPLIAGSLLLTNLSTEQMVGLNGAAFTDGLCVMVWEVVAVVALVFMAWFFLPRFLKSGVATVPQYLEIRFDHQTQVITNIIFLVAYVGILLPIILYTGARGMLDILDVPSLLGSFPERLNMDPETFALVMIVWMVGIIGSIYALFGGLRTVAVSDTLNGIGLLVGGLLITYYALNVLSGGEGVAAGADLLWEEQKDRFNSVGSNQSSVPFGSIFAGIFLLNLFYWTTNQQIIQRTFGASSLAEGQKGVLLTGAFKLLGPLYLVIPGMIAYSMFAGEDIKADKAYGLLVNRVLPGPLTGFFAAAMIGAILSSFNSALNSACTLFSLGLYKSAKPNASEASVVRSGKWFGWIVAVVAMTIAPLLAQTTSIFGYLQKMNGMYFIPIFAVVIVGMLTRRVPPIAAKIGLVTGFVVIAVGYFVSPFDAIVASVHDFHFLGMVFAWLVILMLVIGEVRPRETEFIQQDAKAVNMTPWRYATPAGIALIIIVIAIYVSFADFSVLTPKA</sequence>
<dbReference type="PANTHER" id="PTHR11819">
    <property type="entry name" value="SOLUTE CARRIER FAMILY 5"/>
    <property type="match status" value="1"/>
</dbReference>
<keyword evidence="3 7" id="KW-0812">Transmembrane</keyword>
<organism evidence="8 9">
    <name type="scientific">Novipirellula rosea</name>
    <dbReference type="NCBI Taxonomy" id="1031540"/>
    <lineage>
        <taxon>Bacteria</taxon>
        <taxon>Pseudomonadati</taxon>
        <taxon>Planctomycetota</taxon>
        <taxon>Planctomycetia</taxon>
        <taxon>Pirellulales</taxon>
        <taxon>Pirellulaceae</taxon>
        <taxon>Novipirellula</taxon>
    </lineage>
</organism>
<evidence type="ECO:0000256" key="7">
    <source>
        <dbReference type="SAM" id="Phobius"/>
    </source>
</evidence>
<feature type="transmembrane region" description="Helical" evidence="7">
    <location>
        <begin position="119"/>
        <end position="142"/>
    </location>
</feature>
<feature type="transmembrane region" description="Helical" evidence="7">
    <location>
        <begin position="442"/>
        <end position="462"/>
    </location>
</feature>
<evidence type="ECO:0000256" key="2">
    <source>
        <dbReference type="ARBA" id="ARBA00006434"/>
    </source>
</evidence>
<comment type="similarity">
    <text evidence="2 6">Belongs to the sodium:solute symporter (SSF) (TC 2.A.21) family.</text>
</comment>
<feature type="transmembrane region" description="Helical" evidence="7">
    <location>
        <begin position="474"/>
        <end position="494"/>
    </location>
</feature>
<comment type="subcellular location">
    <subcellularLocation>
        <location evidence="1">Membrane</location>
        <topology evidence="1">Multi-pass membrane protein</topology>
    </subcellularLocation>
</comment>
<dbReference type="Pfam" id="PF00474">
    <property type="entry name" value="SSF"/>
    <property type="match status" value="1"/>
</dbReference>
<dbReference type="NCBIfam" id="NF007790">
    <property type="entry name" value="PRK10484.1"/>
    <property type="match status" value="1"/>
</dbReference>
<evidence type="ECO:0000256" key="6">
    <source>
        <dbReference type="RuleBase" id="RU362091"/>
    </source>
</evidence>
<accession>A0ABP8N2A2</accession>
<feature type="transmembrane region" description="Helical" evidence="7">
    <location>
        <begin position="251"/>
        <end position="270"/>
    </location>
</feature>
<comment type="caution">
    <text evidence="8">The sequence shown here is derived from an EMBL/GenBank/DDBJ whole genome shotgun (WGS) entry which is preliminary data.</text>
</comment>
<keyword evidence="9" id="KW-1185">Reference proteome</keyword>
<dbReference type="CDD" id="cd10328">
    <property type="entry name" value="SLC5sbd_YidK"/>
    <property type="match status" value="1"/>
</dbReference>
<gene>
    <name evidence="8" type="ORF">GCM10023156_40550</name>
</gene>
<feature type="transmembrane region" description="Helical" evidence="7">
    <location>
        <begin position="389"/>
        <end position="406"/>
    </location>
</feature>
<protein>
    <submittedName>
        <fullName evidence="8">Solute:sodium symporter family transporter</fullName>
    </submittedName>
</protein>
<evidence type="ECO:0000256" key="5">
    <source>
        <dbReference type="ARBA" id="ARBA00023136"/>
    </source>
</evidence>
<name>A0ABP8N2A2_9BACT</name>
<evidence type="ECO:0000256" key="4">
    <source>
        <dbReference type="ARBA" id="ARBA00022989"/>
    </source>
</evidence>
<feature type="transmembrane region" description="Helical" evidence="7">
    <location>
        <begin position="514"/>
        <end position="535"/>
    </location>
</feature>
<dbReference type="PROSITE" id="PS50283">
    <property type="entry name" value="NA_SOLUT_SYMP_3"/>
    <property type="match status" value="1"/>
</dbReference>
<evidence type="ECO:0000313" key="9">
    <source>
        <dbReference type="Proteomes" id="UP001500840"/>
    </source>
</evidence>
<dbReference type="Gene3D" id="1.20.1730.10">
    <property type="entry name" value="Sodium/glucose cotransporter"/>
    <property type="match status" value="1"/>
</dbReference>
<dbReference type="EMBL" id="BAABGA010000049">
    <property type="protein sequence ID" value="GAA4460084.1"/>
    <property type="molecule type" value="Genomic_DNA"/>
</dbReference>
<feature type="transmembrane region" description="Helical" evidence="7">
    <location>
        <begin position="35"/>
        <end position="56"/>
    </location>
</feature>
<evidence type="ECO:0000256" key="1">
    <source>
        <dbReference type="ARBA" id="ARBA00004141"/>
    </source>
</evidence>
<evidence type="ECO:0000256" key="3">
    <source>
        <dbReference type="ARBA" id="ARBA00022692"/>
    </source>
</evidence>